<sequence>MINLYAYIDIYNERWVDFNQVFSLLAAVTVLPWTVPAFTLYFASGLLFEFGKLGVNELPAQLAEVPSSEIIRKWTFRFFCMFGCLGIGVLITSQLACVGLILIASLPTTFTFTIIYTLIGLFALVSGIFWTEATIQVNKIDLSGATITSSGQIMPLIVTIFTSIPILWTIIISFITERNKKPAEHQQHQNTSTGGAANGAGSGHAETENQAVEPVIAGDHGLDAGTIV</sequence>
<dbReference type="AlphaFoldDB" id="A0A8G0PJ91"/>
<feature type="transmembrane region" description="Helical" evidence="2">
    <location>
        <begin position="110"/>
        <end position="133"/>
    </location>
</feature>
<proteinExistence type="predicted"/>
<reference evidence="3 4" key="1">
    <citation type="journal article" date="2021" name="BMC Genomics">
        <title>Telomere-to-telomere genome assembly of asparaginase-producing Trichoderma simmonsii.</title>
        <authorList>
            <person name="Chung D."/>
            <person name="Kwon Y.M."/>
            <person name="Yang Y."/>
        </authorList>
    </citation>
    <scope>NUCLEOTIDE SEQUENCE [LARGE SCALE GENOMIC DNA]</scope>
    <source>
        <strain evidence="3 4">GH-Sj1</strain>
    </source>
</reference>
<name>A0A8G0PJ91_9HYPO</name>
<dbReference type="EMBL" id="CP075866">
    <property type="protein sequence ID" value="QYS98598.1"/>
    <property type="molecule type" value="Genomic_DNA"/>
</dbReference>
<feature type="transmembrane region" description="Helical" evidence="2">
    <location>
        <begin position="153"/>
        <end position="175"/>
    </location>
</feature>
<dbReference type="Proteomes" id="UP000826661">
    <property type="component" value="Chromosome III"/>
</dbReference>
<keyword evidence="4" id="KW-1185">Reference proteome</keyword>
<feature type="transmembrane region" description="Helical" evidence="2">
    <location>
        <begin position="76"/>
        <end position="103"/>
    </location>
</feature>
<evidence type="ECO:0000313" key="4">
    <source>
        <dbReference type="Proteomes" id="UP000826661"/>
    </source>
</evidence>
<protein>
    <submittedName>
        <fullName evidence="3">Uncharacterized protein</fullName>
    </submittedName>
</protein>
<evidence type="ECO:0000256" key="2">
    <source>
        <dbReference type="SAM" id="Phobius"/>
    </source>
</evidence>
<gene>
    <name evidence="3" type="ORF">H0G86_005773</name>
</gene>
<keyword evidence="2" id="KW-0812">Transmembrane</keyword>
<accession>A0A8G0PJ91</accession>
<keyword evidence="2" id="KW-1133">Transmembrane helix</keyword>
<evidence type="ECO:0000256" key="1">
    <source>
        <dbReference type="SAM" id="MobiDB-lite"/>
    </source>
</evidence>
<evidence type="ECO:0000313" key="3">
    <source>
        <dbReference type="EMBL" id="QYS98598.1"/>
    </source>
</evidence>
<feature type="region of interest" description="Disordered" evidence="1">
    <location>
        <begin position="182"/>
        <end position="207"/>
    </location>
</feature>
<keyword evidence="2" id="KW-0472">Membrane</keyword>
<feature type="transmembrane region" description="Helical" evidence="2">
    <location>
        <begin position="21"/>
        <end position="43"/>
    </location>
</feature>
<organism evidence="3 4">
    <name type="scientific">Trichoderma simmonsii</name>
    <dbReference type="NCBI Taxonomy" id="1491479"/>
    <lineage>
        <taxon>Eukaryota</taxon>
        <taxon>Fungi</taxon>
        <taxon>Dikarya</taxon>
        <taxon>Ascomycota</taxon>
        <taxon>Pezizomycotina</taxon>
        <taxon>Sordariomycetes</taxon>
        <taxon>Hypocreomycetidae</taxon>
        <taxon>Hypocreales</taxon>
        <taxon>Hypocreaceae</taxon>
        <taxon>Trichoderma</taxon>
    </lineage>
</organism>